<dbReference type="Pfam" id="PF11647">
    <property type="entry name" value="MLD"/>
    <property type="match status" value="1"/>
</dbReference>
<keyword evidence="25" id="KW-1185">Reference proteome</keyword>
<evidence type="ECO:0000256" key="10">
    <source>
        <dbReference type="ARBA" id="ARBA00022737"/>
    </source>
</evidence>
<reference evidence="24 25" key="1">
    <citation type="submission" date="2021-04" db="EMBL/GenBank/DDBJ databases">
        <title>Draft Genome of Aeromonas popoffii ID682, isolated from a natural water source in Idaho.</title>
        <authorList>
            <person name="Testerman T."/>
            <person name="Graf J."/>
        </authorList>
    </citation>
    <scope>NUCLEOTIDE SEQUENCE [LARGE SCALE GENOMIC DNA]</scope>
    <source>
        <strain evidence="24 25">ID682</strain>
    </source>
</reference>
<feature type="compositionally biased region" description="Low complexity" evidence="22">
    <location>
        <begin position="1778"/>
        <end position="1809"/>
    </location>
</feature>
<dbReference type="Gene3D" id="1.20.140.180">
    <property type="match status" value="1"/>
</dbReference>
<evidence type="ECO:0000256" key="1">
    <source>
        <dbReference type="ARBA" id="ARBA00001946"/>
    </source>
</evidence>
<dbReference type="Gene3D" id="2.60.120.260">
    <property type="entry name" value="Galactose-binding domain-like"/>
    <property type="match status" value="1"/>
</dbReference>
<dbReference type="PRINTS" id="PR00313">
    <property type="entry name" value="CABNDNGRPT"/>
</dbReference>
<keyword evidence="10" id="KW-0677">Repeat</keyword>
<keyword evidence="13" id="KW-0068">Autocatalytic cleavage</keyword>
<protein>
    <submittedName>
        <fullName evidence="24">MARTX multifunctional-autoprocessing repeats-in-toxin holotoxin RtxA</fullName>
    </submittedName>
</protein>
<keyword evidence="14" id="KW-0460">Magnesium</keyword>
<dbReference type="Pfam" id="PF20899">
    <property type="entry name" value="PMT_C2"/>
    <property type="match status" value="1"/>
</dbReference>
<dbReference type="Pfam" id="PF11713">
    <property type="entry name" value="Peptidase_C80"/>
    <property type="match status" value="1"/>
</dbReference>
<keyword evidence="4" id="KW-1032">Host cell membrane</keyword>
<dbReference type="PANTHER" id="PTHR12277">
    <property type="entry name" value="ALPHA/BETA HYDROLASE DOMAIN-CONTAINING PROTEIN"/>
    <property type="match status" value="1"/>
</dbReference>
<dbReference type="InterPro" id="IPR011509">
    <property type="entry name" value="RtxA_toxin"/>
</dbReference>
<feature type="region of interest" description="Disordered" evidence="22">
    <location>
        <begin position="1712"/>
        <end position="1832"/>
    </location>
</feature>
<evidence type="ECO:0000256" key="4">
    <source>
        <dbReference type="ARBA" id="ARBA00022511"/>
    </source>
</evidence>
<dbReference type="SUPFAM" id="SSF159501">
    <property type="entry name" value="EreA/ChaN-like"/>
    <property type="match status" value="1"/>
</dbReference>
<evidence type="ECO:0000256" key="21">
    <source>
        <dbReference type="SAM" id="Coils"/>
    </source>
</evidence>
<dbReference type="InterPro" id="IPR008979">
    <property type="entry name" value="Galactose-bd-like_sf"/>
</dbReference>
<evidence type="ECO:0000256" key="15">
    <source>
        <dbReference type="ARBA" id="ARBA00022870"/>
    </source>
</evidence>
<evidence type="ECO:0000256" key="5">
    <source>
        <dbReference type="ARBA" id="ARBA00022525"/>
    </source>
</evidence>
<dbReference type="CDD" id="cd21073">
    <property type="entry name" value="toxin_BteA-MLD_like"/>
    <property type="match status" value="1"/>
</dbReference>
<keyword evidence="19" id="KW-1035">Host cytoplasm</keyword>
<keyword evidence="15" id="KW-1043">Host membrane</keyword>
<dbReference type="CDD" id="cd14729">
    <property type="entry name" value="RtxA-like"/>
    <property type="match status" value="1"/>
</dbReference>
<dbReference type="InterPro" id="IPR020974">
    <property type="entry name" value="CPD_dom"/>
</dbReference>
<keyword evidence="11" id="KW-0378">Hydrolase</keyword>
<dbReference type="CDD" id="cd20501">
    <property type="entry name" value="C80_RtxA-like"/>
    <property type="match status" value="1"/>
</dbReference>
<dbReference type="InterPro" id="IPR049824">
    <property type="entry name" value="RtxA-like_C80"/>
</dbReference>
<keyword evidence="5" id="KW-0964">Secreted</keyword>
<dbReference type="Pfam" id="PF12146">
    <property type="entry name" value="Hydrolase_4"/>
    <property type="match status" value="1"/>
</dbReference>
<dbReference type="InterPro" id="IPR038383">
    <property type="entry name" value="CPD_dom_sf"/>
</dbReference>
<keyword evidence="17" id="KW-0446">Lipid-binding</keyword>
<keyword evidence="6" id="KW-0800">Toxin</keyword>
<evidence type="ECO:0000256" key="13">
    <source>
        <dbReference type="ARBA" id="ARBA00022813"/>
    </source>
</evidence>
<evidence type="ECO:0000256" key="20">
    <source>
        <dbReference type="ARBA" id="ARBA00023586"/>
    </source>
</evidence>
<dbReference type="Gene3D" id="2.160.20.160">
    <property type="match status" value="1"/>
</dbReference>
<feature type="region of interest" description="Disordered" evidence="22">
    <location>
        <begin position="2623"/>
        <end position="2645"/>
    </location>
</feature>
<dbReference type="Gene3D" id="3.40.50.11550">
    <property type="match status" value="1"/>
</dbReference>
<evidence type="ECO:0000256" key="16">
    <source>
        <dbReference type="ARBA" id="ARBA00023026"/>
    </source>
</evidence>
<dbReference type="Gene3D" id="3.40.50.1820">
    <property type="entry name" value="alpha/beta hydrolase"/>
    <property type="match status" value="1"/>
</dbReference>
<keyword evidence="7" id="KW-0645">Protease</keyword>
<dbReference type="Pfam" id="PF21735">
    <property type="entry name" value="RtxA_C"/>
    <property type="match status" value="7"/>
</dbReference>
<dbReference type="InterPro" id="IPR020972">
    <property type="entry name" value="Dermonecrotic/RTX_toxin_MLD"/>
</dbReference>
<evidence type="ECO:0000313" key="24">
    <source>
        <dbReference type="EMBL" id="MBR7630388.1"/>
    </source>
</evidence>
<keyword evidence="12" id="KW-0788">Thiol protease</keyword>
<dbReference type="InterPro" id="IPR011049">
    <property type="entry name" value="Serralysin-like_metalloprot_C"/>
</dbReference>
<evidence type="ECO:0000256" key="22">
    <source>
        <dbReference type="SAM" id="MobiDB-lite"/>
    </source>
</evidence>
<evidence type="ECO:0000256" key="6">
    <source>
        <dbReference type="ARBA" id="ARBA00022656"/>
    </source>
</evidence>
<proteinExistence type="predicted"/>
<gene>
    <name evidence="24" type="primary">rtxA</name>
    <name evidence="24" type="ORF">KAT72_15500</name>
</gene>
<dbReference type="InterPro" id="IPR029058">
    <property type="entry name" value="AB_hydrolase_fold"/>
</dbReference>
<dbReference type="SUPFAM" id="SSF158842">
    <property type="entry name" value="PMT central region-like"/>
    <property type="match status" value="1"/>
</dbReference>
<evidence type="ECO:0000259" key="23">
    <source>
        <dbReference type="PROSITE" id="PS51771"/>
    </source>
</evidence>
<dbReference type="NCBIfam" id="NF012221">
    <property type="entry name" value="MARTX_Nterm"/>
    <property type="match status" value="1"/>
</dbReference>
<organism evidence="24 25">
    <name type="scientific">Aeromonas popoffii</name>
    <dbReference type="NCBI Taxonomy" id="70856"/>
    <lineage>
        <taxon>Bacteria</taxon>
        <taxon>Pseudomonadati</taxon>
        <taxon>Pseudomonadota</taxon>
        <taxon>Gammaproteobacteria</taxon>
        <taxon>Aeromonadales</taxon>
        <taxon>Aeromonadaceae</taxon>
        <taxon>Aeromonas</taxon>
    </lineage>
</organism>
<dbReference type="Gene3D" id="3.40.50.11050">
    <property type="match status" value="1"/>
</dbReference>
<feature type="compositionally biased region" description="Basic and acidic residues" evidence="22">
    <location>
        <begin position="3614"/>
        <end position="3627"/>
    </location>
</feature>
<keyword evidence="16" id="KW-0843">Virulence</keyword>
<dbReference type="Pfam" id="PF07634">
    <property type="entry name" value="RtxA"/>
    <property type="match status" value="36"/>
</dbReference>
<dbReference type="RefSeq" id="WP_212514120.1">
    <property type="nucleotide sequence ID" value="NZ_CAWQDX010000068.1"/>
</dbReference>
<comment type="subcellular location">
    <subcellularLocation>
        <location evidence="2">Host cell membrane</location>
    </subcellularLocation>
    <subcellularLocation>
        <location evidence="20">Host cytoplasm</location>
        <location evidence="20">Host cytosol</location>
    </subcellularLocation>
    <subcellularLocation>
        <location evidence="3">Secreted</location>
    </subcellularLocation>
</comment>
<dbReference type="SUPFAM" id="SSF49785">
    <property type="entry name" value="Galactose-binding domain-like"/>
    <property type="match status" value="1"/>
</dbReference>
<feature type="coiled-coil region" evidence="21">
    <location>
        <begin position="1595"/>
        <end position="1666"/>
    </location>
</feature>
<evidence type="ECO:0000256" key="18">
    <source>
        <dbReference type="ARBA" id="ARBA00023136"/>
    </source>
</evidence>
<dbReference type="InterPro" id="IPR022742">
    <property type="entry name" value="Hydrolase_4"/>
</dbReference>
<keyword evidence="8" id="KW-0808">Transferase</keyword>
<comment type="caution">
    <text evidence="24">The sequence shown here is derived from an EMBL/GenBank/DDBJ whole genome shotgun (WGS) entry which is preliminary data.</text>
</comment>
<evidence type="ECO:0000256" key="7">
    <source>
        <dbReference type="ARBA" id="ARBA00022670"/>
    </source>
</evidence>
<evidence type="ECO:0000256" key="9">
    <source>
        <dbReference type="ARBA" id="ARBA00022723"/>
    </source>
</evidence>
<name>A0ABS5GTN4_9GAMM</name>
<evidence type="ECO:0000256" key="3">
    <source>
        <dbReference type="ARBA" id="ARBA00004613"/>
    </source>
</evidence>
<dbReference type="SUPFAM" id="SSF51120">
    <property type="entry name" value="beta-Roll"/>
    <property type="match status" value="2"/>
</dbReference>
<feature type="compositionally biased region" description="Polar residues" evidence="22">
    <location>
        <begin position="1721"/>
        <end position="1742"/>
    </location>
</feature>
<sequence length="4465" mass="472494">MGQSVWRSIEYFFTGNYTADDGNNDIDAVGFGGVIRAYGGDDTIKIGSIGATVYTGTGNDSVYGGAAYLKVVDESGNLTVKGAAGYADISKSESGNIHFAGASGGTNIDHQGREGDIRYQGAAFANVLTRKGISGNVSFEGAGGYNKLWHQTDRGDVTFSGAGAANQIDRTWHSQYQGSRGNISFHGAGAANIISSQVESGNLSLNGAGAYNKVFRKGREGDVTFNGAGGWNEISRLRHEHDAYLQTRGDIRFIGGGGYNRLLSDVAEGNIHFKGAGGYNHLSRQGAGSDSSPFAGARADEIVLTTATMGGSWINQSHAVTAIKSSLQPNTYLFAFFDGMYTKVNRITLSNEGEHGALRYLSTSWYKEGNQLEGLASQQIDDHHGFISTQTDGAYRLSDLVFERRQRIKLDAVEADLTENSWINYGGGVNVAAADVTLSSAKMSGYAIFEDGTKVDVSAITSRVQANTYVFAKQLGPYTKIVVVELANDQETGALKYLSKAWYKEGNHLAGLANQVISERTGFTSMGKGGYSLSEVHYQLDTVTAVSDRLPATREFSSQLLLPRQQDGGNSKGDIFFDGAGAGNVIESDVTEGNIHFNGAGAANVLIKRGQRGDLVFRGAGLANVLVHQGAQGKMDVNAAGAANVLVRSGDGEYLARLLAYGNISVQQGRGDSQVVMLGGYNTHTQIGDGNGLWLAGGGANVLTQVGEGQLDAMLVGGANVLTKLGAGQLTAGLLGGANVLTHISQGDEAADTRAVLLGGANVLTKQGNGKVQAILGGGVNVLTQIGRGDTQALLLGAANVLTRVGDGDLSAVMLGAGNVLTHVGDGATLGVMGAAGNLFTKVGDGTAIAAMIGAGNLFTQIGKGDAWALMGGVANVFTKVGDGNALALMVAKANVFTHVGDGLTVALMLAQGNLATKVGNGMTLAAMVGNANVFTHVGRGETFAAMLGQANLMTKVGDGLTAALMIGKANVYSHIGNGTSLGLFAGELNVMTKVGDGTTLAALFGKANIVTHVGSGLTGVLALGKANIITKVGDDFLGVLAKADANVLTHVGNGTTAAVLWGKGNLLTKIGDGTTVGLLISEVGNVMTHVGAGSTIGLAKGRANLITKVGDGLVVQGAWGEANLLTQVGDGDRYSFAKGRANVLTKVGDGRELAVLQGEANLVTQVGDGDSYTGAWGRANIITKVGDGRQVVLAKGDANIVTQVGDGESYQALLGKANVVTRVGDGIQVTLAKGELNQTTTVGDGLSVTAAYGKFNNNIKVGDGSSINLAWGDYNFNTKVGDGLNVAVMKGKGNANIQIGDGLDVTAAYARHNVAIKIGNGDFYSLALASSNTSSNKLGTLFDNIKQTLLGAAGNQAINYLVQGDEEGPVKAPPAASLGDVQALSGFGLDEIGEVKSSLASGLTGQVSQTGERDEQAMDKGLQLDEQGLARGGENLIVNGDFEQGAHGWQHAGEGIEAEHSATAYGLATEGHGARVSELSTDRNTQISQDLVGLKAGETVTLNFDFARRANISLQHGIEVLWNGERVFASMGDADSWQSKQLTMTARAGSNTLAFSGTGENNGFGYLLDNVVATAAGKAELGQVSAQLVEDGNAARAQADRASADADKQRLEQEKAQQLAAISGAQAQLDATDEGKLATNGQAPRTAIEAEARDITAQLDSLARQFEPLKQPEAATIPSGQHWRHGFADRLLTDLQGDLEKASGTAGEAIADARSRREQQSQQVDAALAQSKSGQQRSEQLQGEARAQGQSRTEQAEQRRLDALTRDADARQRQQEGESSASKAQAAGEQASSQASQQATQARQNAASLKQSGDKPSHQGVNNGQSPIAAPRLPQAGELDVPNATGLSTDAAASAQPSAIDAANGVSEQDQSALDGALAAVNRLQINAGLRAHGTPAITLPGMVGEREADTTTVPASHASSRRSAELGLSGVSLAGLGSPVRGPAVAVPETAGFAFELLKREDNDFIDATRRQLGKLSTDLPSERLKAVREAVVRVQQQPSEANLGLLEQSLSQWQARDPKEFAQRGELVTALRFEVASLQSHTFAFRAKAAGVYGLALPPEQTARFEHQLLFDGIGRITGAVGELSAADIARVTELSIRPLTDTNSNAERQAPRTEHDSLIAFAHQLGQFDTPQTRLLADEVKAIWFSGEVNGPRTIALFETASKTLGDQPQLQVLAQALLADANKSKTTSQYIDNLFGRRFDSEIAHALVTSPSQAAIDTSAQLGARLVKEFGDWIQTLQLDEATQSRRIDKKMAAFAEAIKKDTRPWFSRVPSLTDFLAEPNLATFKQMMTRVDNGFDVIKVPFLAVKMATHPELGMDMADWKREGDHFYGNVITKARSTSTEIASAKDGLLQVDLPDRTTSDYGTGLHYQPGGDKYDDFLNGRSVADGRILTPGKETTFERNALDKGLPVVTGASGSTNIMVHLNNYLAAKEPGYSPSQAYLNTLAFLVFDGGHSVNESLAVYQALQASGDARKQVLESYTANYRDLVMLAGDAGKAAVQDALDRAFGRTLDFYQQHAYSAQLAELAALGSPRKVTAPVDVVEPASSGKPVSMESDGSAPVDRQSLNPLTRFLNDNLYGTRDERRQVDEMTRQLLDHAVSKGEAAQVTLQGEAGRLSGYLHKGAPRDGQEQKNQPGTSPEVVLFLHGSGSSAEEQADAVRSHYQKQGIDMLAVNLRGYGASDGGPSEQGVYQDARTMFRYLVEERGVAPDKILIHGYSMGGPIAADLARYAAEQGKPVGGLLLDRPMPSMSKAIRAHELPNPGGLVGAIAKAVNGRFSVEKNLDGLPKSTPIMLLTDNEGLGSEGEKLRAKLAVAGYQVSGEQTFYGHLASNRLMGQYAGQIVGDLFNRKSGIDFSTISRPDELKKAAQVFAKPIGESYQGILDQLTVLHSATGQAQVEAALRLNNLLDGYLARHESSGRNPALSQLQSQLNGSLYRGELASLQADVAALAKRRPDLAALVIGKAVEEANGKHPGLTQMSLRWVAEDPYLAVKGGYQGQAPADLPFDASFHVVLGEQYGELKKWLADAQSKGLLSKAVLDETGKVLHLGYSYQELQDMTGDQSAQMTVYFIKEAAKQAAPGSELSAEMIMLDQFADRRYLGELESRRLEQVENIYHSSKQTDVAAWDARYAGNALRDLNDQVAQESTLAGQLSRLLENRNGLLIGETHGSDVNGLRFVNEQMDALKAQGVTVIGLEHLRGELAQPLIDRYLAGGEMSPELATMLKTKHLDLSLFERAREKGLRIVALDDGSTARPAIAGTEHGLMYRAGAANNVAVDVLGKLPAGEKFVAIYGSAHLASHKGIEGFVPGITHRLGLPALKVDADNRLHLQEDDTRQRVEYGDVARKWTPVAGLDGADQPVRNQQVTQWQQPEVTPVRQGGETRFDGQIIIQTEDDPVAAKAAASLAGKHPDHSVVMQLDADGNYRLVYGDPAQLAGNIRWQVVGHGRDGDEQNNSRLSGYSADELAGRLRRFGDRLQEAGVASKPGYVSLVGCSLVSDDQQTGFASRFIKALKNEGISAQVSARSSEVAVDLAGRKHTRGEDDVWARKVAGNKVVLTLNEAGEPVAHTELVRGGVAEGDIDLAKVGRGDGERRARGAIADNDETFVAPEKQHQPEPAAERTDHAVSYSGNIQVNVGDGEFTAINWGTSNLGVKVGTGGMKSLAFGDNNVMVHIGDGDSKHSLDIAGYRALEGAQLFVGQRNVSFNLGRSNDLIVMLEKSIPTPPMVNPFGGAARIAGALQQIAGDGSQPDWVASQWEQWTLAGADKFVADMAGLDQTSSVKYGSLTALDSDHERSSRGFKSDLEATLNKAFNKRISGGGQGEQGPLSRADKLRQANEKLVFNFAVAGQGADIQVTTGNWNFVFGDNIQAILDTNLGSLFGILTQEFTSTGQAKTTFTFTPTDLPRQLQNRLLGRLAGVGADTTLADIFGVDYNARGQLVARDGAAIDAPALLQEMLGVIAEFGGDQLKSLTDPAKWLDSLKAGLDMGTDALGDFARTHGLQAAAPEEAKPGEVTVQQGEGQAKAATQPAATQEKAFGFNALNLPNLFATLFNGDKQAEIKALASNLKQNLTADLLNMEEQTFDFLRSSGHLQGDGDMHVSLGNYNFNWGGDGKDLGAYLGDNNNFWGGRGDDVFYATGTSNIFTGGAGQDTGIMMGRENMMFGGQGDDVAVLAGRVNRAFMGEGNDQVFIFGEEGIVEGGAGQDYLVTSGNYNQIDAGADQDFAVTIGHHNQIRLGEGDDVAIVFGNHNRLLAEHGNNQVKLMGYHATIRGGDGRDRLIADRVAKFSQLDGGDGDDLLVLGGYQNRFSGGTGVDSFVFSGEVIENLVQDIGKEDFIVFNDVSWRDLWFKRSGYDLQLLVNRHTDGASEQDKFEQLGCATFSNYFADNRAQLVIGLGEQQAEGERAYTALSHHAVDSLIQAMSSFAPEAGDMGLINRLDSQANSLVQSAWGDVIQGRARIA</sequence>
<evidence type="ECO:0000256" key="19">
    <source>
        <dbReference type="ARBA" id="ARBA00023200"/>
    </source>
</evidence>
<evidence type="ECO:0000256" key="17">
    <source>
        <dbReference type="ARBA" id="ARBA00023121"/>
    </source>
</evidence>
<evidence type="ECO:0000256" key="11">
    <source>
        <dbReference type="ARBA" id="ARBA00022801"/>
    </source>
</evidence>
<feature type="region of interest" description="Disordered" evidence="22">
    <location>
        <begin position="2549"/>
        <end position="2569"/>
    </location>
</feature>
<feature type="region of interest" description="Disordered" evidence="22">
    <location>
        <begin position="3596"/>
        <end position="3627"/>
    </location>
</feature>
<accession>A0ABS5GTN4</accession>
<evidence type="ECO:0000256" key="8">
    <source>
        <dbReference type="ARBA" id="ARBA00022679"/>
    </source>
</evidence>
<evidence type="ECO:0000313" key="25">
    <source>
        <dbReference type="Proteomes" id="UP000675653"/>
    </source>
</evidence>
<dbReference type="PROSITE" id="PS51771">
    <property type="entry name" value="CGT_MARTX_CPD"/>
    <property type="match status" value="1"/>
</dbReference>
<keyword evidence="18" id="KW-0472">Membrane</keyword>
<feature type="domain" description="Peptidase C80" evidence="23">
    <location>
        <begin position="3380"/>
        <end position="3565"/>
    </location>
</feature>
<comment type="cofactor">
    <cofactor evidence="1">
        <name>Mg(2+)</name>
        <dbReference type="ChEBI" id="CHEBI:18420"/>
    </cofactor>
</comment>
<dbReference type="InterPro" id="IPR048568">
    <property type="entry name" value="RtxA_C"/>
</dbReference>
<keyword evidence="9" id="KW-0479">Metal-binding</keyword>
<dbReference type="InterPro" id="IPR048461">
    <property type="entry name" value="ToxA-like_C2"/>
</dbReference>
<dbReference type="PANTHER" id="PTHR12277:SF81">
    <property type="entry name" value="PROTEIN ABHD13"/>
    <property type="match status" value="1"/>
</dbReference>
<evidence type="ECO:0000256" key="14">
    <source>
        <dbReference type="ARBA" id="ARBA00022842"/>
    </source>
</evidence>
<evidence type="ECO:0000256" key="12">
    <source>
        <dbReference type="ARBA" id="ARBA00022807"/>
    </source>
</evidence>
<feature type="compositionally biased region" description="Basic and acidic residues" evidence="22">
    <location>
        <begin position="1755"/>
        <end position="1777"/>
    </location>
</feature>
<dbReference type="Proteomes" id="UP000675653">
    <property type="component" value="Unassembled WGS sequence"/>
</dbReference>
<dbReference type="SUPFAM" id="SSF53474">
    <property type="entry name" value="alpha/beta-Hydrolases"/>
    <property type="match status" value="1"/>
</dbReference>
<dbReference type="EMBL" id="JAGRZL010000044">
    <property type="protein sequence ID" value="MBR7630388.1"/>
    <property type="molecule type" value="Genomic_DNA"/>
</dbReference>
<keyword evidence="21" id="KW-0175">Coiled coil</keyword>
<dbReference type="CDD" id="cd16840">
    <property type="entry name" value="toxin_MLD"/>
    <property type="match status" value="1"/>
</dbReference>
<evidence type="ECO:0000256" key="2">
    <source>
        <dbReference type="ARBA" id="ARBA00004165"/>
    </source>
</evidence>